<proteinExistence type="predicted"/>
<keyword evidence="4" id="KW-1185">Reference proteome</keyword>
<reference evidence="3" key="1">
    <citation type="journal article" date="2020" name="Stud. Mycol.">
        <title>101 Dothideomycetes genomes: a test case for predicting lifestyles and emergence of pathogens.</title>
        <authorList>
            <person name="Haridas S."/>
            <person name="Albert R."/>
            <person name="Binder M."/>
            <person name="Bloem J."/>
            <person name="Labutti K."/>
            <person name="Salamov A."/>
            <person name="Andreopoulos B."/>
            <person name="Baker S."/>
            <person name="Barry K."/>
            <person name="Bills G."/>
            <person name="Bluhm B."/>
            <person name="Cannon C."/>
            <person name="Castanera R."/>
            <person name="Culley D."/>
            <person name="Daum C."/>
            <person name="Ezra D."/>
            <person name="Gonzalez J."/>
            <person name="Henrissat B."/>
            <person name="Kuo A."/>
            <person name="Liang C."/>
            <person name="Lipzen A."/>
            <person name="Lutzoni F."/>
            <person name="Magnuson J."/>
            <person name="Mondo S."/>
            <person name="Nolan M."/>
            <person name="Ohm R."/>
            <person name="Pangilinan J."/>
            <person name="Park H.-J."/>
            <person name="Ramirez L."/>
            <person name="Alfaro M."/>
            <person name="Sun H."/>
            <person name="Tritt A."/>
            <person name="Yoshinaga Y."/>
            <person name="Zwiers L.-H."/>
            <person name="Turgeon B."/>
            <person name="Goodwin S."/>
            <person name="Spatafora J."/>
            <person name="Crous P."/>
            <person name="Grigoriev I."/>
        </authorList>
    </citation>
    <scope>NUCLEOTIDE SEQUENCE</scope>
    <source>
        <strain evidence="3">CBS 113818</strain>
    </source>
</reference>
<evidence type="ECO:0000256" key="2">
    <source>
        <dbReference type="SAM" id="SignalP"/>
    </source>
</evidence>
<dbReference type="EMBL" id="MU006230">
    <property type="protein sequence ID" value="KAF2824516.1"/>
    <property type="molecule type" value="Genomic_DNA"/>
</dbReference>
<feature type="chain" id="PRO_5025544838" evidence="2">
    <location>
        <begin position="18"/>
        <end position="366"/>
    </location>
</feature>
<sequence length="366" mass="41584">MKATFILLLALQEAVIAMPSLGSANRVPMLGPRLERRYMGRAAPYELFGRDDNEACTTEGCRKCDNCDPMKCRYKQYRDKQDCKCKKCPTGTKPDLTRTACLPEKPNNDGDKKSKEKKESKWEETKKRMKEKWDTRKKKEQSNEEERKKKEQEDGKDRKKERMGKCLPLVASSMVSVGAGIKRADDQFKYATDFFSEDYIDSEDIMSLWPQGWSDAPTTNIDSEEYVNEFLKAIDSPSWITSASPGSWTEFKPPKKRGDEFILPPPELATSTEVVVVRGETGIIIHEKKRFVKALFTQIGKFFGAIGKWLAGNALRRLKDLKSQGGLRIAEKGKGAAYKDQKWAGGQITKSKNWKNCLNGKAAEKY</sequence>
<keyword evidence="2" id="KW-0732">Signal</keyword>
<feature type="compositionally biased region" description="Basic and acidic residues" evidence="1">
    <location>
        <begin position="106"/>
        <end position="134"/>
    </location>
</feature>
<evidence type="ECO:0000313" key="4">
    <source>
        <dbReference type="Proteomes" id="UP000799424"/>
    </source>
</evidence>
<dbReference type="AlphaFoldDB" id="A0A6A6ZUM8"/>
<evidence type="ECO:0000256" key="1">
    <source>
        <dbReference type="SAM" id="MobiDB-lite"/>
    </source>
</evidence>
<organism evidence="3 4">
    <name type="scientific">Ophiobolus disseminans</name>
    <dbReference type="NCBI Taxonomy" id="1469910"/>
    <lineage>
        <taxon>Eukaryota</taxon>
        <taxon>Fungi</taxon>
        <taxon>Dikarya</taxon>
        <taxon>Ascomycota</taxon>
        <taxon>Pezizomycotina</taxon>
        <taxon>Dothideomycetes</taxon>
        <taxon>Pleosporomycetidae</taxon>
        <taxon>Pleosporales</taxon>
        <taxon>Pleosporineae</taxon>
        <taxon>Phaeosphaeriaceae</taxon>
        <taxon>Ophiobolus</taxon>
    </lineage>
</organism>
<dbReference type="Proteomes" id="UP000799424">
    <property type="component" value="Unassembled WGS sequence"/>
</dbReference>
<gene>
    <name evidence="3" type="ORF">CC86DRAFT_421084</name>
</gene>
<feature type="compositionally biased region" description="Basic and acidic residues" evidence="1">
    <location>
        <begin position="140"/>
        <end position="163"/>
    </location>
</feature>
<dbReference type="OrthoDB" id="3773350at2759"/>
<accession>A0A6A6ZUM8</accession>
<feature type="region of interest" description="Disordered" evidence="1">
    <location>
        <begin position="96"/>
        <end position="163"/>
    </location>
</feature>
<evidence type="ECO:0000313" key="3">
    <source>
        <dbReference type="EMBL" id="KAF2824516.1"/>
    </source>
</evidence>
<protein>
    <submittedName>
        <fullName evidence="3">Uncharacterized protein</fullName>
    </submittedName>
</protein>
<feature type="signal peptide" evidence="2">
    <location>
        <begin position="1"/>
        <end position="17"/>
    </location>
</feature>
<name>A0A6A6ZUM8_9PLEO</name>